<dbReference type="Proteomes" id="UP000481087">
    <property type="component" value="Unassembled WGS sequence"/>
</dbReference>
<accession>A0A6L8VBK9</accession>
<dbReference type="InterPro" id="IPR052177">
    <property type="entry name" value="Divisome_Glycosyl_Hydrolase"/>
</dbReference>
<dbReference type="EMBL" id="WTUZ01000040">
    <property type="protein sequence ID" value="MZQ87061.1"/>
    <property type="molecule type" value="Genomic_DNA"/>
</dbReference>
<name>A0A6L8VBK9_9BACL</name>
<protein>
    <submittedName>
        <fullName evidence="3">Family 10 glycosylhydrolase</fullName>
    </submittedName>
</protein>
<dbReference type="SUPFAM" id="SSF51445">
    <property type="entry name" value="(Trans)glycosidases"/>
    <property type="match status" value="1"/>
</dbReference>
<feature type="domain" description="Glycosyl hydrolase-like 10" evidence="2">
    <location>
        <begin position="90"/>
        <end position="389"/>
    </location>
</feature>
<evidence type="ECO:0000313" key="4">
    <source>
        <dbReference type="Proteomes" id="UP000481087"/>
    </source>
</evidence>
<gene>
    <name evidence="3" type="ORF">GQF01_33610</name>
</gene>
<dbReference type="InterPro" id="IPR003790">
    <property type="entry name" value="GHL10"/>
</dbReference>
<dbReference type="Gene3D" id="3.20.20.80">
    <property type="entry name" value="Glycosidases"/>
    <property type="match status" value="1"/>
</dbReference>
<evidence type="ECO:0000256" key="1">
    <source>
        <dbReference type="ARBA" id="ARBA00022729"/>
    </source>
</evidence>
<dbReference type="RefSeq" id="WP_161411673.1">
    <property type="nucleotide sequence ID" value="NZ_WTUZ01000040.1"/>
</dbReference>
<proteinExistence type="predicted"/>
<dbReference type="GO" id="GO:0016787">
    <property type="term" value="F:hydrolase activity"/>
    <property type="evidence" value="ECO:0007669"/>
    <property type="project" value="UniProtKB-KW"/>
</dbReference>
<organism evidence="3 4">
    <name type="scientific">Paenibacillus silvestris</name>
    <dbReference type="NCBI Taxonomy" id="2606219"/>
    <lineage>
        <taxon>Bacteria</taxon>
        <taxon>Bacillati</taxon>
        <taxon>Bacillota</taxon>
        <taxon>Bacilli</taxon>
        <taxon>Bacillales</taxon>
        <taxon>Paenibacillaceae</taxon>
        <taxon>Paenibacillus</taxon>
    </lineage>
</organism>
<dbReference type="Pfam" id="PF02638">
    <property type="entry name" value="GHL10"/>
    <property type="match status" value="1"/>
</dbReference>
<evidence type="ECO:0000313" key="3">
    <source>
        <dbReference type="EMBL" id="MZQ87061.1"/>
    </source>
</evidence>
<dbReference type="PANTHER" id="PTHR43405:SF1">
    <property type="entry name" value="GLYCOSYL HYDROLASE DIGH"/>
    <property type="match status" value="1"/>
</dbReference>
<comment type="caution">
    <text evidence="3">The sequence shown here is derived from an EMBL/GenBank/DDBJ whole genome shotgun (WGS) entry which is preliminary data.</text>
</comment>
<keyword evidence="3" id="KW-0378">Hydrolase</keyword>
<dbReference type="InterPro" id="IPR017853">
    <property type="entry name" value="GH"/>
</dbReference>
<keyword evidence="4" id="KW-1185">Reference proteome</keyword>
<sequence length="552" mass="62642">MEEPKERSMEQVEKQIVLAQSTIKRNWEAFIRAPFNLARAQLGRAVELLAEARNAHDSELCRERVQMASDAALDSYLLALPSRAAESRGVWYRPKEQSYEEVCHTMDRMQEAGFNELYLETWFWGYTIYPSLAAESKGVENQHPFFRGWDPLDAFVKEAGKRGIAVHAWLDGFMVGIDATGGPVLRVFPEWAALSRSQSGAEKPLPQQGTGYFWLDITNPEVRDYLFQIMKEIITNYEISGVNLDFIRLPQSADDDSGDSYCFSKHARKAFEQEQGTDPLDIDANEHPEIWQVWTTWLENIEDEYVSLLYQELKSLRPNLIVSATPEPGTESEKIGHWSRSVDVVIPQAYHASSSEVRESFELHQRQLVTGNLIYTGIYPMYIGLSAKETVDQVLAARDLDDGTIIFAFGQATSPMIRALRLGPWRTPAISTGLYPRKAIVVLLEALKTDVNEVYVPRGGMNDLLASVMIRKLNDIMAISFDEGNWSSKERDSVAGLLITFSTWLGKANHEDLHVSVQKQLIQVLSQIHRLLQFAQEKQPSEANQDPYKTYP</sequence>
<dbReference type="AlphaFoldDB" id="A0A6L8VBK9"/>
<evidence type="ECO:0000259" key="2">
    <source>
        <dbReference type="Pfam" id="PF02638"/>
    </source>
</evidence>
<reference evidence="3 4" key="1">
    <citation type="submission" date="2019-12" db="EMBL/GenBank/DDBJ databases">
        <title>Paenibacillus sp. nov. sp. isolated from soil.</title>
        <authorList>
            <person name="Kim J."/>
            <person name="Jeong S.E."/>
            <person name="Jung H.S."/>
            <person name="Jeon C.O."/>
        </authorList>
    </citation>
    <scope>NUCLEOTIDE SEQUENCE [LARGE SCALE GENOMIC DNA]</scope>
    <source>
        <strain evidence="3 4">5J-6</strain>
    </source>
</reference>
<dbReference type="PANTHER" id="PTHR43405">
    <property type="entry name" value="GLYCOSYL HYDROLASE DIGH"/>
    <property type="match status" value="1"/>
</dbReference>
<keyword evidence="1" id="KW-0732">Signal</keyword>